<keyword evidence="1" id="KW-0732">Signal</keyword>
<dbReference type="EMBL" id="JAADJZ010000004">
    <property type="protein sequence ID" value="KAF2875937.1"/>
    <property type="molecule type" value="Genomic_DNA"/>
</dbReference>
<sequence length="131" mass="13865">MQLTSIFVIAASLATAQAGCFGSGTSAQYWGTQADMDGAAAMVDSICNPGGIAGTFTPGQVKPYCKAVTDSTSFSFTTEWHGDADETLQDADCKERLKKEIYGCEGGGSSTYSNWRFTSDPNRAGCFNVKK</sequence>
<proteinExistence type="predicted"/>
<protein>
    <recommendedName>
        <fullName evidence="4">Secreted protein</fullName>
    </recommendedName>
</protein>
<gene>
    <name evidence="2" type="ORF">BDV95DRAFT_665298</name>
</gene>
<keyword evidence="3" id="KW-1185">Reference proteome</keyword>
<dbReference type="AlphaFoldDB" id="A0A7C8IC39"/>
<evidence type="ECO:0000313" key="2">
    <source>
        <dbReference type="EMBL" id="KAF2875937.1"/>
    </source>
</evidence>
<evidence type="ECO:0000313" key="3">
    <source>
        <dbReference type="Proteomes" id="UP000481861"/>
    </source>
</evidence>
<accession>A0A7C8IC39</accession>
<name>A0A7C8IC39_9PLEO</name>
<evidence type="ECO:0008006" key="4">
    <source>
        <dbReference type="Google" id="ProtNLM"/>
    </source>
</evidence>
<dbReference type="Proteomes" id="UP000481861">
    <property type="component" value="Unassembled WGS sequence"/>
</dbReference>
<dbReference type="OrthoDB" id="3770800at2759"/>
<evidence type="ECO:0000256" key="1">
    <source>
        <dbReference type="SAM" id="SignalP"/>
    </source>
</evidence>
<feature type="signal peptide" evidence="1">
    <location>
        <begin position="1"/>
        <end position="18"/>
    </location>
</feature>
<organism evidence="2 3">
    <name type="scientific">Massariosphaeria phaeospora</name>
    <dbReference type="NCBI Taxonomy" id="100035"/>
    <lineage>
        <taxon>Eukaryota</taxon>
        <taxon>Fungi</taxon>
        <taxon>Dikarya</taxon>
        <taxon>Ascomycota</taxon>
        <taxon>Pezizomycotina</taxon>
        <taxon>Dothideomycetes</taxon>
        <taxon>Pleosporomycetidae</taxon>
        <taxon>Pleosporales</taxon>
        <taxon>Pleosporales incertae sedis</taxon>
        <taxon>Massariosphaeria</taxon>
    </lineage>
</organism>
<comment type="caution">
    <text evidence="2">The sequence shown here is derived from an EMBL/GenBank/DDBJ whole genome shotgun (WGS) entry which is preliminary data.</text>
</comment>
<reference evidence="2 3" key="1">
    <citation type="submission" date="2020-01" db="EMBL/GenBank/DDBJ databases">
        <authorList>
            <consortium name="DOE Joint Genome Institute"/>
            <person name="Haridas S."/>
            <person name="Albert R."/>
            <person name="Binder M."/>
            <person name="Bloem J."/>
            <person name="Labutti K."/>
            <person name="Salamov A."/>
            <person name="Andreopoulos B."/>
            <person name="Baker S.E."/>
            <person name="Barry K."/>
            <person name="Bills G."/>
            <person name="Bluhm B.H."/>
            <person name="Cannon C."/>
            <person name="Castanera R."/>
            <person name="Culley D.E."/>
            <person name="Daum C."/>
            <person name="Ezra D."/>
            <person name="Gonzalez J.B."/>
            <person name="Henrissat B."/>
            <person name="Kuo A."/>
            <person name="Liang C."/>
            <person name="Lipzen A."/>
            <person name="Lutzoni F."/>
            <person name="Magnuson J."/>
            <person name="Mondo S."/>
            <person name="Nolan M."/>
            <person name="Ohm R."/>
            <person name="Pangilinan J."/>
            <person name="Park H.-J.H."/>
            <person name="Ramirez L."/>
            <person name="Alfaro M."/>
            <person name="Sun H."/>
            <person name="Tritt A."/>
            <person name="Yoshinaga Y."/>
            <person name="Zwiers L.-H.L."/>
            <person name="Turgeon B.G."/>
            <person name="Goodwin S.B."/>
            <person name="Spatafora J.W."/>
            <person name="Crous P.W."/>
            <person name="Grigoriev I.V."/>
        </authorList>
    </citation>
    <scope>NUCLEOTIDE SEQUENCE [LARGE SCALE GENOMIC DNA]</scope>
    <source>
        <strain evidence="2 3">CBS 611.86</strain>
    </source>
</reference>
<feature type="chain" id="PRO_5028891261" description="Secreted protein" evidence="1">
    <location>
        <begin position="19"/>
        <end position="131"/>
    </location>
</feature>